<reference evidence="2 3" key="1">
    <citation type="submission" date="2019-09" db="EMBL/GenBank/DDBJ databases">
        <title>Bifidobacterium canis sp. nov., isolated from the digestive tract of German Shepherd dog puppy.</title>
        <authorList>
            <person name="Bunesova V."/>
        </authorList>
    </citation>
    <scope>NUCLEOTIDE SEQUENCE [LARGE SCALE GENOMIC DNA]</scope>
    <source>
        <strain evidence="2 3">GSD1FS</strain>
    </source>
</reference>
<dbReference type="RefSeq" id="WP_155588285.1">
    <property type="nucleotide sequence ID" value="NZ_WNLP01000002.1"/>
</dbReference>
<proteinExistence type="predicted"/>
<evidence type="ECO:0000313" key="3">
    <source>
        <dbReference type="Proteomes" id="UP000487882"/>
    </source>
</evidence>
<evidence type="ECO:0000256" key="1">
    <source>
        <dbReference type="SAM" id="MobiDB-lite"/>
    </source>
</evidence>
<comment type="caution">
    <text evidence="2">The sequence shown here is derived from an EMBL/GenBank/DDBJ whole genome shotgun (WGS) entry which is preliminary data.</text>
</comment>
<dbReference type="AlphaFoldDB" id="A0A7K1J3Q2"/>
<feature type="compositionally biased region" description="Basic and acidic residues" evidence="1">
    <location>
        <begin position="1"/>
        <end position="10"/>
    </location>
</feature>
<accession>A0A7K1J3Q2</accession>
<keyword evidence="3" id="KW-1185">Reference proteome</keyword>
<organism evidence="2 3">
    <name type="scientific">Bifidobacterium canis</name>
    <dbReference type="NCBI Taxonomy" id="2610880"/>
    <lineage>
        <taxon>Bacteria</taxon>
        <taxon>Bacillati</taxon>
        <taxon>Actinomycetota</taxon>
        <taxon>Actinomycetes</taxon>
        <taxon>Bifidobacteriales</taxon>
        <taxon>Bifidobacteriaceae</taxon>
        <taxon>Bifidobacterium</taxon>
    </lineage>
</organism>
<feature type="region of interest" description="Disordered" evidence="1">
    <location>
        <begin position="1"/>
        <end position="24"/>
    </location>
</feature>
<name>A0A7K1J3Q2_9BIFI</name>
<dbReference type="Proteomes" id="UP000487882">
    <property type="component" value="Unassembled WGS sequence"/>
</dbReference>
<protein>
    <submittedName>
        <fullName evidence="2">Uncharacterized protein</fullName>
    </submittedName>
</protein>
<evidence type="ECO:0000313" key="2">
    <source>
        <dbReference type="EMBL" id="MUH59278.1"/>
    </source>
</evidence>
<dbReference type="EMBL" id="WNLP01000002">
    <property type="protein sequence ID" value="MUH59278.1"/>
    <property type="molecule type" value="Genomic_DNA"/>
</dbReference>
<gene>
    <name evidence="2" type="ORF">GSD1FS_0595</name>
</gene>
<sequence length="87" mass="9655">MFQKKNKDNNDDAQEIETTEAQTTKSRKCASCGKRISLKRKSDYCYRCDMKCAETGFGIAGVVALGGMAVKKYGPKVLQTVIKNVKK</sequence>